<accession>A0AAE9J0I3</accession>
<feature type="compositionally biased region" description="Acidic residues" evidence="1">
    <location>
        <begin position="36"/>
        <end position="47"/>
    </location>
</feature>
<feature type="region of interest" description="Disordered" evidence="1">
    <location>
        <begin position="146"/>
        <end position="201"/>
    </location>
</feature>
<dbReference type="EMBL" id="CP090891">
    <property type="protein sequence ID" value="ULU14148.1"/>
    <property type="molecule type" value="Genomic_DNA"/>
</dbReference>
<gene>
    <name evidence="3" type="ORF">L3Y34_016574</name>
</gene>
<dbReference type="Proteomes" id="UP000827892">
    <property type="component" value="Chromosome I"/>
</dbReference>
<organism evidence="3 4">
    <name type="scientific">Caenorhabditis briggsae</name>
    <dbReference type="NCBI Taxonomy" id="6238"/>
    <lineage>
        <taxon>Eukaryota</taxon>
        <taxon>Metazoa</taxon>
        <taxon>Ecdysozoa</taxon>
        <taxon>Nematoda</taxon>
        <taxon>Chromadorea</taxon>
        <taxon>Rhabditida</taxon>
        <taxon>Rhabditina</taxon>
        <taxon>Rhabditomorpha</taxon>
        <taxon>Rhabditoidea</taxon>
        <taxon>Rhabditidae</taxon>
        <taxon>Peloderinae</taxon>
        <taxon>Caenorhabditis</taxon>
    </lineage>
</organism>
<keyword evidence="2" id="KW-0812">Transmembrane</keyword>
<protein>
    <submittedName>
        <fullName evidence="3">Uncharacterized protein</fullName>
    </submittedName>
</protein>
<evidence type="ECO:0000313" key="3">
    <source>
        <dbReference type="EMBL" id="ULU14148.1"/>
    </source>
</evidence>
<dbReference type="AlphaFoldDB" id="A0AAE9J0I3"/>
<feature type="transmembrane region" description="Helical" evidence="2">
    <location>
        <begin position="260"/>
        <end position="282"/>
    </location>
</feature>
<sequence>MSRLRHNPYPHGLSYNPYAGSRIPASLPSSSGDESSSGDDEDLEDQDVALDVDLFGYDDATDYMDEMLQDPEDQSFTAIFERLRRRHRRERAMDPPMAVPWHVPTQRTTRTTQRTTGTATANGRVDNDDDDPVFGIQAIRDMIRGGYSSEPLVPGGPEPQNGEEANDEDEDGEDEEVEEEEEEEGEVSEPEDDGEPVPSADNVARWLGSHLDQEMGEMEIEEGQPPVVPEPAEGTPAEPAPGGAPEDDDDMPFEDYYPPVNFSATFYLFVLLLFIFPVYQIVQHPKEPPVYHRKLYIFPQGHRPWTMPQLIAFNINIVFFFIFLPETLIAHMILQW</sequence>
<feature type="compositionally biased region" description="Acidic residues" evidence="1">
    <location>
        <begin position="164"/>
        <end position="195"/>
    </location>
</feature>
<evidence type="ECO:0000256" key="1">
    <source>
        <dbReference type="SAM" id="MobiDB-lite"/>
    </source>
</evidence>
<evidence type="ECO:0000313" key="4">
    <source>
        <dbReference type="Proteomes" id="UP000827892"/>
    </source>
</evidence>
<feature type="compositionally biased region" description="Low complexity" evidence="1">
    <location>
        <begin position="230"/>
        <end position="244"/>
    </location>
</feature>
<feature type="compositionally biased region" description="Low complexity" evidence="1">
    <location>
        <begin position="106"/>
        <end position="124"/>
    </location>
</feature>
<evidence type="ECO:0000256" key="2">
    <source>
        <dbReference type="SAM" id="Phobius"/>
    </source>
</evidence>
<feature type="region of interest" description="Disordered" evidence="1">
    <location>
        <begin position="106"/>
        <end position="132"/>
    </location>
</feature>
<name>A0AAE9J0I3_CAEBR</name>
<feature type="compositionally biased region" description="Low complexity" evidence="1">
    <location>
        <begin position="24"/>
        <end position="35"/>
    </location>
</feature>
<feature type="region of interest" description="Disordered" evidence="1">
    <location>
        <begin position="219"/>
        <end position="250"/>
    </location>
</feature>
<reference evidence="3 4" key="1">
    <citation type="submission" date="2022-05" db="EMBL/GenBank/DDBJ databases">
        <title>Chromosome-level reference genomes for two strains of Caenorhabditis briggsae: an improved platform for comparative genomics.</title>
        <authorList>
            <person name="Stevens L."/>
            <person name="Andersen E.C."/>
        </authorList>
    </citation>
    <scope>NUCLEOTIDE SEQUENCE [LARGE SCALE GENOMIC DNA]</scope>
    <source>
        <strain evidence="3">QX1410_ONT</strain>
        <tissue evidence="3">Whole-organism</tissue>
    </source>
</reference>
<proteinExistence type="predicted"/>
<keyword evidence="2" id="KW-1133">Transmembrane helix</keyword>
<feature type="region of interest" description="Disordered" evidence="1">
    <location>
        <begin position="1"/>
        <end position="47"/>
    </location>
</feature>
<keyword evidence="2" id="KW-0472">Membrane</keyword>
<feature type="transmembrane region" description="Helical" evidence="2">
    <location>
        <begin position="311"/>
        <end position="334"/>
    </location>
</feature>